<dbReference type="RefSeq" id="WP_379159142.1">
    <property type="nucleotide sequence ID" value="NZ_JBHSRJ010000009.1"/>
</dbReference>
<proteinExistence type="predicted"/>
<keyword evidence="3" id="KW-0255">Endonuclease</keyword>
<gene>
    <name evidence="3" type="ORF">ACFPYL_21200</name>
</gene>
<protein>
    <submittedName>
        <fullName evidence="3">Endonuclease/exonuclease/phosphatase family protein</fullName>
    </submittedName>
</protein>
<feature type="region of interest" description="Disordered" evidence="1">
    <location>
        <begin position="1"/>
        <end position="20"/>
    </location>
</feature>
<dbReference type="GO" id="GO:0004519">
    <property type="term" value="F:endonuclease activity"/>
    <property type="evidence" value="ECO:0007669"/>
    <property type="project" value="UniProtKB-KW"/>
</dbReference>
<feature type="region of interest" description="Disordered" evidence="1">
    <location>
        <begin position="25"/>
        <end position="56"/>
    </location>
</feature>
<feature type="compositionally biased region" description="Low complexity" evidence="1">
    <location>
        <begin position="28"/>
        <end position="50"/>
    </location>
</feature>
<dbReference type="Proteomes" id="UP001596135">
    <property type="component" value="Unassembled WGS sequence"/>
</dbReference>
<evidence type="ECO:0000259" key="2">
    <source>
        <dbReference type="Pfam" id="PF03372"/>
    </source>
</evidence>
<dbReference type="Gene3D" id="3.60.10.10">
    <property type="entry name" value="Endonuclease/exonuclease/phosphatase"/>
    <property type="match status" value="1"/>
</dbReference>
<dbReference type="SUPFAM" id="SSF56219">
    <property type="entry name" value="DNase I-like"/>
    <property type="match status" value="1"/>
</dbReference>
<keyword evidence="3" id="KW-0540">Nuclease</keyword>
<keyword evidence="3" id="KW-0378">Hydrolase</keyword>
<dbReference type="InterPro" id="IPR005135">
    <property type="entry name" value="Endo/exonuclease/phosphatase"/>
</dbReference>
<keyword evidence="4" id="KW-1185">Reference proteome</keyword>
<evidence type="ECO:0000256" key="1">
    <source>
        <dbReference type="SAM" id="MobiDB-lite"/>
    </source>
</evidence>
<sequence length="336" mass="35445">MTTAAVATPLMDRSPETPSDVAAVLDEAPSAGATTSAPAEAQASAPASRAMVRTPAPQRVVQAKKLTRIPAKVIKKQQLLAARAEAAAQPVSLRIGSFNVLGSQHTAPGGDRRSFPSASWRTPQAAALIKQHDVDVVGLQEVQGDQLTGLENATGFAAYPGFAFGSNETDNSILYDPAKFEFVDGSSFTITFMNGQHPQTILKLRERSTGREMYFANMHASAGHDAKNTGTRIAGHLTGADMFNQLRASGLPVFLTGDMNDRGDFFCRVLPRIGGVAAVGGSISGGCHPPARMAVDWVVGSSDVSFSSYWQDGSPQARKISDHYFVSALATIGPVD</sequence>
<name>A0ABW1LQD2_9ACTN</name>
<feature type="domain" description="Endonuclease/exonuclease/phosphatase" evidence="2">
    <location>
        <begin position="97"/>
        <end position="323"/>
    </location>
</feature>
<organism evidence="3 4">
    <name type="scientific">Nocardioides hankookensis</name>
    <dbReference type="NCBI Taxonomy" id="443157"/>
    <lineage>
        <taxon>Bacteria</taxon>
        <taxon>Bacillati</taxon>
        <taxon>Actinomycetota</taxon>
        <taxon>Actinomycetes</taxon>
        <taxon>Propionibacteriales</taxon>
        <taxon>Nocardioidaceae</taxon>
        <taxon>Nocardioides</taxon>
    </lineage>
</organism>
<dbReference type="InterPro" id="IPR036691">
    <property type="entry name" value="Endo/exonu/phosph_ase_sf"/>
</dbReference>
<dbReference type="EMBL" id="JBHSRJ010000009">
    <property type="protein sequence ID" value="MFC6045615.1"/>
    <property type="molecule type" value="Genomic_DNA"/>
</dbReference>
<dbReference type="Pfam" id="PF03372">
    <property type="entry name" value="Exo_endo_phos"/>
    <property type="match status" value="1"/>
</dbReference>
<accession>A0ABW1LQD2</accession>
<comment type="caution">
    <text evidence="3">The sequence shown here is derived from an EMBL/GenBank/DDBJ whole genome shotgun (WGS) entry which is preliminary data.</text>
</comment>
<reference evidence="4" key="1">
    <citation type="journal article" date="2019" name="Int. J. Syst. Evol. Microbiol.">
        <title>The Global Catalogue of Microorganisms (GCM) 10K type strain sequencing project: providing services to taxonomists for standard genome sequencing and annotation.</title>
        <authorList>
            <consortium name="The Broad Institute Genomics Platform"/>
            <consortium name="The Broad Institute Genome Sequencing Center for Infectious Disease"/>
            <person name="Wu L."/>
            <person name="Ma J."/>
        </authorList>
    </citation>
    <scope>NUCLEOTIDE SEQUENCE [LARGE SCALE GENOMIC DNA]</scope>
    <source>
        <strain evidence="4">CCUG 54522</strain>
    </source>
</reference>
<evidence type="ECO:0000313" key="4">
    <source>
        <dbReference type="Proteomes" id="UP001596135"/>
    </source>
</evidence>
<evidence type="ECO:0000313" key="3">
    <source>
        <dbReference type="EMBL" id="MFC6045615.1"/>
    </source>
</evidence>